<evidence type="ECO:0000313" key="2">
    <source>
        <dbReference type="Proteomes" id="UP001152531"/>
    </source>
</evidence>
<name>A0ACA9Y3A0_9ASCO</name>
<protein>
    <submittedName>
        <fullName evidence="1">Uncharacterized protein</fullName>
    </submittedName>
</protein>
<accession>A0ACA9Y3A0</accession>
<organism evidence="1 2">
    <name type="scientific">[Candida] jaroonii</name>
    <dbReference type="NCBI Taxonomy" id="467808"/>
    <lineage>
        <taxon>Eukaryota</taxon>
        <taxon>Fungi</taxon>
        <taxon>Dikarya</taxon>
        <taxon>Ascomycota</taxon>
        <taxon>Saccharomycotina</taxon>
        <taxon>Pichiomycetes</taxon>
        <taxon>Debaryomycetaceae</taxon>
        <taxon>Yamadazyma</taxon>
    </lineage>
</organism>
<gene>
    <name evidence="1" type="ORF">CLIB1444_02S08416</name>
</gene>
<proteinExistence type="predicted"/>
<comment type="caution">
    <text evidence="1">The sequence shown here is derived from an EMBL/GenBank/DDBJ whole genome shotgun (WGS) entry which is preliminary data.</text>
</comment>
<dbReference type="Proteomes" id="UP001152531">
    <property type="component" value="Unassembled WGS sequence"/>
</dbReference>
<reference evidence="1" key="1">
    <citation type="submission" date="2022-06" db="EMBL/GenBank/DDBJ databases">
        <authorList>
            <person name="Legras J.-L."/>
            <person name="Devillers H."/>
            <person name="Grondin C."/>
        </authorList>
    </citation>
    <scope>NUCLEOTIDE SEQUENCE</scope>
    <source>
        <strain evidence="1">CLIB 1444</strain>
    </source>
</reference>
<keyword evidence="2" id="KW-1185">Reference proteome</keyword>
<evidence type="ECO:0000313" key="1">
    <source>
        <dbReference type="EMBL" id="CAH6719431.1"/>
    </source>
</evidence>
<sequence length="388" mass="41991">MANQDYTSLLKKGVLSINKTIEAQKDAISNLETQYNTDEFSQVHLWKSLDILLSTKIKGGKVVTCGVGKSYKICCKITATLNSLSIQSVALHPTEALHGDLGVLNDKDCILMLTASGNTPELINLLPHISKSIPIVLLTCGKDSKLASSNQVKSLLYTQLPSHLKEESIHGIPAPTVSATLSLILADSVVLALAELLEEDVLTRRKMFSIKHPGGSIGANLSHLNDNITPNRSNKTNVTYVNDKIVPTKSSTKSSSFSDSSATSVKTSKPCSKTSSYSSILSLGQIWNGLHIGSPEATSVNSSDDEVFIDEVLATKIKSSNKVFTCSLEKASSVTELDFLKNITLFDYWVITGSINLGSDCEELKKLYSNNGWDELSMKLTSNFKNIG</sequence>
<dbReference type="EMBL" id="CALSDN010000002">
    <property type="protein sequence ID" value="CAH6719431.1"/>
    <property type="molecule type" value="Genomic_DNA"/>
</dbReference>